<dbReference type="NCBIfam" id="NF033484">
    <property type="entry name" value="Stp1_PP2C_phos"/>
    <property type="match status" value="1"/>
</dbReference>
<comment type="caution">
    <text evidence="2">The sequence shown here is derived from an EMBL/GenBank/DDBJ whole genome shotgun (WGS) entry which is preliminary data.</text>
</comment>
<dbReference type="STRING" id="1817768.A3A87_03355"/>
<organism evidence="2 3">
    <name type="scientific">Candidatus Muproteobacteria bacterium RIFCSPLOWO2_01_FULL_60_18</name>
    <dbReference type="NCBI Taxonomy" id="1817768"/>
    <lineage>
        <taxon>Bacteria</taxon>
        <taxon>Pseudomonadati</taxon>
        <taxon>Pseudomonadota</taxon>
        <taxon>Candidatus Muproteobacteria</taxon>
    </lineage>
</organism>
<sequence length="265" mass="28917">MSKLLIAGLTDPGRMREQNEDNIAMAPEAGLAVVADGMGGHQAGEVASRLAVEAITRHVVTTLSEAKESSNGSIEVALVRDAIQRANQAIYEHAHAQPEYAGMGSTVVVTLFYDDKLCVGHVGDSRLYRFRDTILEQVTEDHSVVQELVSRGLVTAEEARQSIGKNLVTRALGVDPDVEADISEYDVYDDDIYLLCSDGVNDVLADGDIEMMLTEHGRDLETIARHMVNTANERGGPDNISVILVRANRGFTRDPEAMQKLREQV</sequence>
<dbReference type="SMART" id="SM00332">
    <property type="entry name" value="PP2Cc"/>
    <property type="match status" value="1"/>
</dbReference>
<dbReference type="InterPro" id="IPR015655">
    <property type="entry name" value="PP2C"/>
</dbReference>
<dbReference type="AlphaFoldDB" id="A0A1F6U0M8"/>
<dbReference type="PROSITE" id="PS51746">
    <property type="entry name" value="PPM_2"/>
    <property type="match status" value="1"/>
</dbReference>
<dbReference type="SMART" id="SM00331">
    <property type="entry name" value="PP2C_SIG"/>
    <property type="match status" value="1"/>
</dbReference>
<evidence type="ECO:0000313" key="2">
    <source>
        <dbReference type="EMBL" id="OGI50901.1"/>
    </source>
</evidence>
<dbReference type="InterPro" id="IPR001932">
    <property type="entry name" value="PPM-type_phosphatase-like_dom"/>
</dbReference>
<dbReference type="SUPFAM" id="SSF81606">
    <property type="entry name" value="PP2C-like"/>
    <property type="match status" value="1"/>
</dbReference>
<evidence type="ECO:0000259" key="1">
    <source>
        <dbReference type="PROSITE" id="PS51746"/>
    </source>
</evidence>
<dbReference type="PANTHER" id="PTHR47992">
    <property type="entry name" value="PROTEIN PHOSPHATASE"/>
    <property type="match status" value="1"/>
</dbReference>
<dbReference type="Gene3D" id="3.60.40.10">
    <property type="entry name" value="PPM-type phosphatase domain"/>
    <property type="match status" value="1"/>
</dbReference>
<dbReference type="Pfam" id="PF13672">
    <property type="entry name" value="PP2C_2"/>
    <property type="match status" value="1"/>
</dbReference>
<dbReference type="GO" id="GO:0004722">
    <property type="term" value="F:protein serine/threonine phosphatase activity"/>
    <property type="evidence" value="ECO:0007669"/>
    <property type="project" value="InterPro"/>
</dbReference>
<reference evidence="2 3" key="1">
    <citation type="journal article" date="2016" name="Nat. Commun.">
        <title>Thousands of microbial genomes shed light on interconnected biogeochemical processes in an aquifer system.</title>
        <authorList>
            <person name="Anantharaman K."/>
            <person name="Brown C.T."/>
            <person name="Hug L.A."/>
            <person name="Sharon I."/>
            <person name="Castelle C.J."/>
            <person name="Probst A.J."/>
            <person name="Thomas B.C."/>
            <person name="Singh A."/>
            <person name="Wilkins M.J."/>
            <person name="Karaoz U."/>
            <person name="Brodie E.L."/>
            <person name="Williams K.H."/>
            <person name="Hubbard S.S."/>
            <person name="Banfield J.F."/>
        </authorList>
    </citation>
    <scope>NUCLEOTIDE SEQUENCE [LARGE SCALE GENOMIC DNA]</scope>
</reference>
<protein>
    <recommendedName>
        <fullName evidence="1">PPM-type phosphatase domain-containing protein</fullName>
    </recommendedName>
</protein>
<accession>A0A1F6U0M8</accession>
<gene>
    <name evidence="2" type="ORF">A3A87_03355</name>
</gene>
<evidence type="ECO:0000313" key="3">
    <source>
        <dbReference type="Proteomes" id="UP000179037"/>
    </source>
</evidence>
<dbReference type="Proteomes" id="UP000179037">
    <property type="component" value="Unassembled WGS sequence"/>
</dbReference>
<dbReference type="InterPro" id="IPR036457">
    <property type="entry name" value="PPM-type-like_dom_sf"/>
</dbReference>
<proteinExistence type="predicted"/>
<name>A0A1F6U0M8_9PROT</name>
<feature type="domain" description="PPM-type phosphatase" evidence="1">
    <location>
        <begin position="5"/>
        <end position="247"/>
    </location>
</feature>
<dbReference type="CDD" id="cd00143">
    <property type="entry name" value="PP2Cc"/>
    <property type="match status" value="1"/>
</dbReference>
<dbReference type="EMBL" id="MFTC01000057">
    <property type="protein sequence ID" value="OGI50901.1"/>
    <property type="molecule type" value="Genomic_DNA"/>
</dbReference>